<evidence type="ECO:0000313" key="5">
    <source>
        <dbReference type="EMBL" id="ESR47543.1"/>
    </source>
</evidence>
<dbReference type="EC" id="2.1.1.-" evidence="4"/>
<dbReference type="EMBL" id="KI536799">
    <property type="protein sequence ID" value="ESR47543.1"/>
    <property type="molecule type" value="Genomic_DNA"/>
</dbReference>
<dbReference type="GO" id="GO:0032259">
    <property type="term" value="P:methylation"/>
    <property type="evidence" value="ECO:0007669"/>
    <property type="project" value="UniProtKB-KW"/>
</dbReference>
<keyword evidence="4" id="KW-0812">Transmembrane</keyword>
<dbReference type="GO" id="GO:0008168">
    <property type="term" value="F:methyltransferase activity"/>
    <property type="evidence" value="ECO:0007669"/>
    <property type="project" value="UniProtKB-UniRule"/>
</dbReference>
<dbReference type="Proteomes" id="UP000030687">
    <property type="component" value="Unassembled WGS sequence"/>
</dbReference>
<evidence type="ECO:0000256" key="4">
    <source>
        <dbReference type="RuleBase" id="RU366043"/>
    </source>
</evidence>
<sequence>MVSTQFSREANNVHRRNDGSRCYCNPKFIKFSALVLLSLPFPFLIHHLSSSSTSNKTIKLTIVRTGILDETGAMARQFEGEMGSLELFNDSIALAENEAENDKGGGGGRVTCQRVGSETKYPNGADEYLNWISEMVPDIAFGHSTRVVFDVDCGVANFGAYLNTTVQFALECGVPAMLAVFATSRLLYPSQAFDFIPCTRCQINVILSTVSLFELVKKEGYIAMWRKPVNNTCYASHGAGVQPPICDSDDDPENLCWCEGMHHRSTELPENDYGSNNTTWPACLHDPPDRPQRLSQKIGMTQFAAALDDLQCDCWVMSFVPFLIPKKNKINHLLVIYDCGLIRVMHDWSEPFDTYTRTYDQLHATGLFSVEWKRDSVSLMDELPQIATATRWVGCPVYVDSGEGPHSSWKDLICGKRLGQLSSLIGIKVSGDLVAWCLNHLGMVGVMRISELKRG</sequence>
<evidence type="ECO:0000256" key="2">
    <source>
        <dbReference type="ARBA" id="ARBA00022679"/>
    </source>
</evidence>
<dbReference type="PANTHER" id="PTHR10108:SF1144">
    <property type="entry name" value="METHYLTRANSFERASE PMT10-RELATED"/>
    <property type="match status" value="1"/>
</dbReference>
<reference evidence="5 6" key="1">
    <citation type="submission" date="2013-10" db="EMBL/GenBank/DDBJ databases">
        <authorList>
            <consortium name="International Citrus Genome Consortium"/>
            <person name="Jenkins J."/>
            <person name="Schmutz J."/>
            <person name="Prochnik S."/>
            <person name="Rokhsar D."/>
            <person name="Gmitter F."/>
            <person name="Ollitrault P."/>
            <person name="Machado M."/>
            <person name="Talon M."/>
            <person name="Wincker P."/>
            <person name="Jaillon O."/>
            <person name="Morgante M."/>
        </authorList>
    </citation>
    <scope>NUCLEOTIDE SEQUENCE</scope>
    <source>
        <strain evidence="6">cv. Clemenules</strain>
    </source>
</reference>
<dbReference type="InParanoid" id="V4SIK1"/>
<keyword evidence="1 4" id="KW-0489">Methyltransferase</keyword>
<protein>
    <recommendedName>
        <fullName evidence="4">Methyltransferase</fullName>
        <ecNumber evidence="4">2.1.1.-</ecNumber>
    </recommendedName>
</protein>
<dbReference type="Pfam" id="PF03141">
    <property type="entry name" value="Methyltransf_29"/>
    <property type="match status" value="3"/>
</dbReference>
<name>V4SIK1_CITCL</name>
<comment type="subcellular location">
    <subcellularLocation>
        <location evidence="4">Membrane</location>
        <topology evidence="4">Single-pass type II membrane protein</topology>
    </subcellularLocation>
</comment>
<dbReference type="STRING" id="85681.V4SIK1"/>
<keyword evidence="3 4" id="KW-0325">Glycoprotein</keyword>
<evidence type="ECO:0000313" key="6">
    <source>
        <dbReference type="Proteomes" id="UP000030687"/>
    </source>
</evidence>
<dbReference type="PANTHER" id="PTHR10108">
    <property type="entry name" value="SAM-DEPENDENT METHYLTRANSFERASE"/>
    <property type="match status" value="1"/>
</dbReference>
<dbReference type="eggNOG" id="ENOG502QW24">
    <property type="taxonomic scope" value="Eukaryota"/>
</dbReference>
<dbReference type="Gramene" id="ESR47543">
    <property type="protein sequence ID" value="ESR47543"/>
    <property type="gene ID" value="CICLE_v10003594mg"/>
</dbReference>
<dbReference type="GO" id="GO:0016020">
    <property type="term" value="C:membrane"/>
    <property type="evidence" value="ECO:0007669"/>
    <property type="project" value="UniProtKB-SubCell"/>
</dbReference>
<evidence type="ECO:0000256" key="1">
    <source>
        <dbReference type="ARBA" id="ARBA00022603"/>
    </source>
</evidence>
<dbReference type="GO" id="GO:0005768">
    <property type="term" value="C:endosome"/>
    <property type="evidence" value="ECO:0007669"/>
    <property type="project" value="TreeGrafter"/>
</dbReference>
<dbReference type="OMA" id="PNGADEY"/>
<organism evidence="5 6">
    <name type="scientific">Citrus clementina</name>
    <name type="common">Clementine</name>
    <name type="synonym">Citrus deliciosa x Citrus sinensis</name>
    <dbReference type="NCBI Taxonomy" id="85681"/>
    <lineage>
        <taxon>Eukaryota</taxon>
        <taxon>Viridiplantae</taxon>
        <taxon>Streptophyta</taxon>
        <taxon>Embryophyta</taxon>
        <taxon>Tracheophyta</taxon>
        <taxon>Spermatophyta</taxon>
        <taxon>Magnoliopsida</taxon>
        <taxon>eudicotyledons</taxon>
        <taxon>Gunneridae</taxon>
        <taxon>Pentapetalae</taxon>
        <taxon>rosids</taxon>
        <taxon>malvids</taxon>
        <taxon>Sapindales</taxon>
        <taxon>Rutaceae</taxon>
        <taxon>Aurantioideae</taxon>
        <taxon>Citrus</taxon>
    </lineage>
</organism>
<dbReference type="AlphaFoldDB" id="V4SIK1"/>
<dbReference type="KEGG" id="cic:CICLE_v10003594mg"/>
<keyword evidence="2 4" id="KW-0808">Transferase</keyword>
<dbReference type="InterPro" id="IPR004159">
    <property type="entry name" value="Put_SAM_MeTrfase"/>
</dbReference>
<dbReference type="GO" id="GO:0005802">
    <property type="term" value="C:trans-Golgi network"/>
    <property type="evidence" value="ECO:0007669"/>
    <property type="project" value="TreeGrafter"/>
</dbReference>
<keyword evidence="6" id="KW-1185">Reference proteome</keyword>
<accession>V4SIK1</accession>
<proteinExistence type="inferred from homology"/>
<keyword evidence="4" id="KW-0735">Signal-anchor</keyword>
<gene>
    <name evidence="5" type="ORF">CICLE_v10003594mg</name>
</gene>
<comment type="similarity">
    <text evidence="4">Belongs to the methyltransferase superfamily.</text>
</comment>
<evidence type="ECO:0000256" key="3">
    <source>
        <dbReference type="ARBA" id="ARBA00023180"/>
    </source>
</evidence>